<dbReference type="Gramene" id="TuG1812G0600003356.01.T02">
    <property type="protein sequence ID" value="TuG1812G0600003356.01.T02"/>
    <property type="gene ID" value="TuG1812G0600003356.01"/>
</dbReference>
<dbReference type="AlphaFoldDB" id="A0A8R7UYR9"/>
<reference evidence="2" key="3">
    <citation type="submission" date="2022-06" db="UniProtKB">
        <authorList>
            <consortium name="EnsemblPlants"/>
        </authorList>
    </citation>
    <scope>IDENTIFICATION</scope>
</reference>
<dbReference type="Gramene" id="TuG1812G0600003356.01.T01">
    <property type="protein sequence ID" value="TuG1812G0600003356.01.T01"/>
    <property type="gene ID" value="TuG1812G0600003356.01"/>
</dbReference>
<evidence type="ECO:0000313" key="3">
    <source>
        <dbReference type="Proteomes" id="UP000015106"/>
    </source>
</evidence>
<proteinExistence type="predicted"/>
<keyword evidence="3" id="KW-1185">Reference proteome</keyword>
<dbReference type="EnsemblPlants" id="TuG1812G0600003356.01.T01">
    <property type="protein sequence ID" value="TuG1812G0600003356.01.T01"/>
    <property type="gene ID" value="TuG1812G0600003356.01"/>
</dbReference>
<dbReference type="EnsemblPlants" id="TuG1812G0600003356.01.T02">
    <property type="protein sequence ID" value="TuG1812G0600003356.01.T02"/>
    <property type="gene ID" value="TuG1812G0600003356.01"/>
</dbReference>
<feature type="region of interest" description="Disordered" evidence="1">
    <location>
        <begin position="59"/>
        <end position="90"/>
    </location>
</feature>
<dbReference type="Proteomes" id="UP000015106">
    <property type="component" value="Chromosome 6"/>
</dbReference>
<name>A0A8R7UYR9_TRIUA</name>
<protein>
    <submittedName>
        <fullName evidence="2">Uncharacterized protein</fullName>
    </submittedName>
</protein>
<reference evidence="2" key="2">
    <citation type="submission" date="2018-03" db="EMBL/GenBank/DDBJ databases">
        <title>The Triticum urartu genome reveals the dynamic nature of wheat genome evolution.</title>
        <authorList>
            <person name="Ling H."/>
            <person name="Ma B."/>
            <person name="Shi X."/>
            <person name="Liu H."/>
            <person name="Dong L."/>
            <person name="Sun H."/>
            <person name="Cao Y."/>
            <person name="Gao Q."/>
            <person name="Zheng S."/>
            <person name="Li Y."/>
            <person name="Yu Y."/>
            <person name="Du H."/>
            <person name="Qi M."/>
            <person name="Li Y."/>
            <person name="Yu H."/>
            <person name="Cui Y."/>
            <person name="Wang N."/>
            <person name="Chen C."/>
            <person name="Wu H."/>
            <person name="Zhao Y."/>
            <person name="Zhang J."/>
            <person name="Li Y."/>
            <person name="Zhou W."/>
            <person name="Zhang B."/>
            <person name="Hu W."/>
            <person name="Eijk M."/>
            <person name="Tang J."/>
            <person name="Witsenboer H."/>
            <person name="Zhao S."/>
            <person name="Li Z."/>
            <person name="Zhang A."/>
            <person name="Wang D."/>
            <person name="Liang C."/>
        </authorList>
    </citation>
    <scope>NUCLEOTIDE SEQUENCE [LARGE SCALE GENOMIC DNA]</scope>
    <source>
        <strain evidence="2">cv. G1812</strain>
    </source>
</reference>
<feature type="region of interest" description="Disordered" evidence="1">
    <location>
        <begin position="1"/>
        <end position="37"/>
    </location>
</feature>
<organism evidence="2 3">
    <name type="scientific">Triticum urartu</name>
    <name type="common">Red wild einkorn</name>
    <name type="synonym">Crithodium urartu</name>
    <dbReference type="NCBI Taxonomy" id="4572"/>
    <lineage>
        <taxon>Eukaryota</taxon>
        <taxon>Viridiplantae</taxon>
        <taxon>Streptophyta</taxon>
        <taxon>Embryophyta</taxon>
        <taxon>Tracheophyta</taxon>
        <taxon>Spermatophyta</taxon>
        <taxon>Magnoliopsida</taxon>
        <taxon>Liliopsida</taxon>
        <taxon>Poales</taxon>
        <taxon>Poaceae</taxon>
        <taxon>BOP clade</taxon>
        <taxon>Pooideae</taxon>
        <taxon>Triticodae</taxon>
        <taxon>Triticeae</taxon>
        <taxon>Triticinae</taxon>
        <taxon>Triticum</taxon>
    </lineage>
</organism>
<dbReference type="EnsemblPlants" id="TuG1812G0600003356.01.T03">
    <property type="protein sequence ID" value="TuG1812G0600003356.01.T03"/>
    <property type="gene ID" value="TuG1812G0600003356.01"/>
</dbReference>
<dbReference type="Gramene" id="TuG1812G0600003356.01.T03">
    <property type="protein sequence ID" value="TuG1812G0600003356.01.T03"/>
    <property type="gene ID" value="TuG1812G0600003356.01"/>
</dbReference>
<accession>A0A8R7UYR9</accession>
<reference evidence="3" key="1">
    <citation type="journal article" date="2013" name="Nature">
        <title>Draft genome of the wheat A-genome progenitor Triticum urartu.</title>
        <authorList>
            <person name="Ling H.Q."/>
            <person name="Zhao S."/>
            <person name="Liu D."/>
            <person name="Wang J."/>
            <person name="Sun H."/>
            <person name="Zhang C."/>
            <person name="Fan H."/>
            <person name="Li D."/>
            <person name="Dong L."/>
            <person name="Tao Y."/>
            <person name="Gao C."/>
            <person name="Wu H."/>
            <person name="Li Y."/>
            <person name="Cui Y."/>
            <person name="Guo X."/>
            <person name="Zheng S."/>
            <person name="Wang B."/>
            <person name="Yu K."/>
            <person name="Liang Q."/>
            <person name="Yang W."/>
            <person name="Lou X."/>
            <person name="Chen J."/>
            <person name="Feng M."/>
            <person name="Jian J."/>
            <person name="Zhang X."/>
            <person name="Luo G."/>
            <person name="Jiang Y."/>
            <person name="Liu J."/>
            <person name="Wang Z."/>
            <person name="Sha Y."/>
            <person name="Zhang B."/>
            <person name="Wu H."/>
            <person name="Tang D."/>
            <person name="Shen Q."/>
            <person name="Xue P."/>
            <person name="Zou S."/>
            <person name="Wang X."/>
            <person name="Liu X."/>
            <person name="Wang F."/>
            <person name="Yang Y."/>
            <person name="An X."/>
            <person name="Dong Z."/>
            <person name="Zhang K."/>
            <person name="Zhang X."/>
            <person name="Luo M.C."/>
            <person name="Dvorak J."/>
            <person name="Tong Y."/>
            <person name="Wang J."/>
            <person name="Yang H."/>
            <person name="Li Z."/>
            <person name="Wang D."/>
            <person name="Zhang A."/>
            <person name="Wang J."/>
        </authorList>
    </citation>
    <scope>NUCLEOTIDE SEQUENCE</scope>
    <source>
        <strain evidence="3">cv. G1812</strain>
    </source>
</reference>
<evidence type="ECO:0000256" key="1">
    <source>
        <dbReference type="SAM" id="MobiDB-lite"/>
    </source>
</evidence>
<evidence type="ECO:0000313" key="2">
    <source>
        <dbReference type="EnsemblPlants" id="TuG1812G0600003356.01.T01"/>
    </source>
</evidence>
<sequence length="124" mass="13676">MASGTCERRERQVGEKREDGRKEMEGRREKEESGEVRQRSCCCCCSLVAHRPSALGGARVRGGVGDRGSSPQSRLEALGVEQGSDVPSSPWSAFVRSPRVPYPLRSHFFSGGEILQLDEKEHSD</sequence>